<reference evidence="2 3" key="1">
    <citation type="submission" date="2021-01" db="EMBL/GenBank/DDBJ databases">
        <title>Whole genome shotgun sequence of Microbispora amethystogenes NBRC 101907.</title>
        <authorList>
            <person name="Komaki H."/>
            <person name="Tamura T."/>
        </authorList>
    </citation>
    <scope>NUCLEOTIDE SEQUENCE [LARGE SCALE GENOMIC DNA]</scope>
    <source>
        <strain evidence="2 3">NBRC 101907</strain>
    </source>
</reference>
<evidence type="ECO:0000313" key="2">
    <source>
        <dbReference type="EMBL" id="GIH35968.1"/>
    </source>
</evidence>
<organism evidence="2 3">
    <name type="scientific">Microbispora amethystogenes</name>
    <dbReference type="NCBI Taxonomy" id="1427754"/>
    <lineage>
        <taxon>Bacteria</taxon>
        <taxon>Bacillati</taxon>
        <taxon>Actinomycetota</taxon>
        <taxon>Actinomycetes</taxon>
        <taxon>Streptosporangiales</taxon>
        <taxon>Streptosporangiaceae</taxon>
        <taxon>Microbispora</taxon>
    </lineage>
</organism>
<dbReference type="EMBL" id="BOOB01000053">
    <property type="protein sequence ID" value="GIH35968.1"/>
    <property type="molecule type" value="Genomic_DNA"/>
</dbReference>
<gene>
    <name evidence="2" type="ORF">Mam01_61320</name>
</gene>
<feature type="compositionally biased region" description="Gly residues" evidence="1">
    <location>
        <begin position="43"/>
        <end position="52"/>
    </location>
</feature>
<evidence type="ECO:0000313" key="3">
    <source>
        <dbReference type="Proteomes" id="UP000651728"/>
    </source>
</evidence>
<feature type="compositionally biased region" description="Basic and acidic residues" evidence="1">
    <location>
        <begin position="15"/>
        <end position="24"/>
    </location>
</feature>
<protein>
    <submittedName>
        <fullName evidence="2">Uncharacterized protein</fullName>
    </submittedName>
</protein>
<comment type="caution">
    <text evidence="2">The sequence shown here is derived from an EMBL/GenBank/DDBJ whole genome shotgun (WGS) entry which is preliminary data.</text>
</comment>
<sequence length="86" mass="8758">MGNREQPLHLTTASFDREPGRQEVRYLSFTTDPDAGGNARAGAPGGRAGGGALRSVGRGAPPRSSAVHTDAGRRARGGTAVTDVAT</sequence>
<evidence type="ECO:0000256" key="1">
    <source>
        <dbReference type="SAM" id="MobiDB-lite"/>
    </source>
</evidence>
<keyword evidence="3" id="KW-1185">Reference proteome</keyword>
<feature type="region of interest" description="Disordered" evidence="1">
    <location>
        <begin position="1"/>
        <end position="86"/>
    </location>
</feature>
<accession>A0ABQ4FMC0</accession>
<dbReference type="Proteomes" id="UP000651728">
    <property type="component" value="Unassembled WGS sequence"/>
</dbReference>
<proteinExistence type="predicted"/>
<name>A0ABQ4FMC0_9ACTN</name>